<dbReference type="FunFam" id="1.20.1250.20:FF:000174">
    <property type="entry name" value="Sucrose transport protein"/>
    <property type="match status" value="1"/>
</dbReference>
<feature type="transmembrane region" description="Helical" evidence="10">
    <location>
        <begin position="6"/>
        <end position="22"/>
    </location>
</feature>
<sequence>MSDPKFALLLFVGGFVCNFVPFQGHFKILAVSLVTLKPASLTVDTLSAGTATFSARDEPLDPENPVLARETEGVVERERERKKEGKEKYREIQREGMAIPEVNRQQARGRPPASSTRPPVRARVRLRQLLRVTSVACGIQFGWALQLSLLTPYVQELGIPHQWASIIWLCGPLSGLLVQPLVGHMSDRCTSRFGRRRPFIVAGAVSIIVAVLIIGHSADIGWLFGDTEASRPRAIVAFVFGFWILDVANNVTQGPCRALLADLTGKDHRRTRVANAYFSLFMAVGNVLGYATGSYSGWFKVLPFTMTAACGVDCANLKSAFFLDVIFIAVTTYVSVLAAKEVPLGSDEMSTASHEERPEHSGGNAEEAFLWELFGTFRYFSGTIWIILFVTALNWIGWFPFLLFDTDWMGREIYGGQPNEGANYNSGVRMGAFGLMLNSVVLGITSVLMEKLCSKRGAGFIWGVSNIVMALCFLSMLILSYVTDHMGYIGHDLPPAGIVIAALLIFSILGFPLAVTYSVPYALISTRIESLGLGQGLSMGVLNLAIVIPQVVVSMGSGPWDELFGGGNSPAFAVAGVASLTSGLIAILAIPRSSPQKIRALP</sequence>
<feature type="transmembrane region" description="Helical" evidence="10">
    <location>
        <begin position="319"/>
        <end position="339"/>
    </location>
</feature>
<organism evidence="11 12">
    <name type="scientific">Gossypium australe</name>
    <dbReference type="NCBI Taxonomy" id="47621"/>
    <lineage>
        <taxon>Eukaryota</taxon>
        <taxon>Viridiplantae</taxon>
        <taxon>Streptophyta</taxon>
        <taxon>Embryophyta</taxon>
        <taxon>Tracheophyta</taxon>
        <taxon>Spermatophyta</taxon>
        <taxon>Magnoliopsida</taxon>
        <taxon>eudicotyledons</taxon>
        <taxon>Gunneridae</taxon>
        <taxon>Pentapetalae</taxon>
        <taxon>rosids</taxon>
        <taxon>malvids</taxon>
        <taxon>Malvales</taxon>
        <taxon>Malvaceae</taxon>
        <taxon>Malvoideae</taxon>
        <taxon>Gossypium</taxon>
    </lineage>
</organism>
<keyword evidence="6 10" id="KW-0812">Transmembrane</keyword>
<feature type="transmembrane region" description="Helical" evidence="10">
    <location>
        <begin position="495"/>
        <end position="519"/>
    </location>
</feature>
<dbReference type="Proteomes" id="UP000325315">
    <property type="component" value="Unassembled WGS sequence"/>
</dbReference>
<keyword evidence="9 10" id="KW-0472">Membrane</keyword>
<proteinExistence type="inferred from homology"/>
<comment type="caution">
    <text evidence="11">The sequence shown here is derived from an EMBL/GenBank/DDBJ whole genome shotgun (WGS) entry which is preliminary data.</text>
</comment>
<comment type="subcellular location">
    <subcellularLocation>
        <location evidence="1">Membrane</location>
        <topology evidence="1">Multi-pass membrane protein</topology>
    </subcellularLocation>
</comment>
<evidence type="ECO:0000256" key="5">
    <source>
        <dbReference type="ARBA" id="ARBA00022597"/>
    </source>
</evidence>
<feature type="transmembrane region" description="Helical" evidence="10">
    <location>
        <begin position="379"/>
        <end position="401"/>
    </location>
</feature>
<keyword evidence="4" id="KW-0813">Transport</keyword>
<dbReference type="AlphaFoldDB" id="A0A5B6U764"/>
<accession>A0A5B6U764</accession>
<dbReference type="EMBL" id="SMMG02000013">
    <property type="protein sequence ID" value="KAA3453951.1"/>
    <property type="molecule type" value="Genomic_DNA"/>
</dbReference>
<dbReference type="NCBIfam" id="TIGR01301">
    <property type="entry name" value="GPH_sucrose"/>
    <property type="match status" value="1"/>
</dbReference>
<protein>
    <submittedName>
        <fullName evidence="11">Sucrose transport protein SUC4-like</fullName>
    </submittedName>
</protein>
<dbReference type="PANTHER" id="PTHR19432:SF90">
    <property type="entry name" value="SUCROSE TRANSPORT PROTEIN SUC4"/>
    <property type="match status" value="1"/>
</dbReference>
<dbReference type="OrthoDB" id="28755at2759"/>
<reference evidence="12" key="1">
    <citation type="journal article" date="2019" name="Plant Biotechnol. J.">
        <title>Genome sequencing of the Australian wild diploid species Gossypium australe highlights disease resistance and delayed gland morphogenesis.</title>
        <authorList>
            <person name="Cai Y."/>
            <person name="Cai X."/>
            <person name="Wang Q."/>
            <person name="Wang P."/>
            <person name="Zhang Y."/>
            <person name="Cai C."/>
            <person name="Xu Y."/>
            <person name="Wang K."/>
            <person name="Zhou Z."/>
            <person name="Wang C."/>
            <person name="Geng S."/>
            <person name="Li B."/>
            <person name="Dong Q."/>
            <person name="Hou Y."/>
            <person name="Wang H."/>
            <person name="Ai P."/>
            <person name="Liu Z."/>
            <person name="Yi F."/>
            <person name="Sun M."/>
            <person name="An G."/>
            <person name="Cheng J."/>
            <person name="Zhang Y."/>
            <person name="Shi Q."/>
            <person name="Xie Y."/>
            <person name="Shi X."/>
            <person name="Chang Y."/>
            <person name="Huang F."/>
            <person name="Chen Y."/>
            <person name="Hong S."/>
            <person name="Mi L."/>
            <person name="Sun Q."/>
            <person name="Zhang L."/>
            <person name="Zhou B."/>
            <person name="Peng R."/>
            <person name="Zhang X."/>
            <person name="Liu F."/>
        </authorList>
    </citation>
    <scope>NUCLEOTIDE SEQUENCE [LARGE SCALE GENOMIC DNA]</scope>
    <source>
        <strain evidence="12">cv. PA1801</strain>
    </source>
</reference>
<dbReference type="InterPro" id="IPR036259">
    <property type="entry name" value="MFS_trans_sf"/>
</dbReference>
<feature type="transmembrane region" description="Helical" evidence="10">
    <location>
        <begin position="161"/>
        <end position="178"/>
    </location>
</feature>
<evidence type="ECO:0000256" key="7">
    <source>
        <dbReference type="ARBA" id="ARBA00022847"/>
    </source>
</evidence>
<dbReference type="Pfam" id="PF13347">
    <property type="entry name" value="MFS_2"/>
    <property type="match status" value="1"/>
</dbReference>
<feature type="transmembrane region" description="Helical" evidence="10">
    <location>
        <begin position="428"/>
        <end position="448"/>
    </location>
</feature>
<evidence type="ECO:0000256" key="2">
    <source>
        <dbReference type="ARBA" id="ARBA00004914"/>
    </source>
</evidence>
<comment type="pathway">
    <text evidence="2">Glycan biosynthesis; sucrose metabolism.</text>
</comment>
<evidence type="ECO:0000313" key="11">
    <source>
        <dbReference type="EMBL" id="KAA3453951.1"/>
    </source>
</evidence>
<feature type="transmembrane region" description="Helical" evidence="10">
    <location>
        <begin position="572"/>
        <end position="590"/>
    </location>
</feature>
<name>A0A5B6U764_9ROSI</name>
<evidence type="ECO:0000256" key="10">
    <source>
        <dbReference type="SAM" id="Phobius"/>
    </source>
</evidence>
<dbReference type="GO" id="GO:0005985">
    <property type="term" value="P:sucrose metabolic process"/>
    <property type="evidence" value="ECO:0007669"/>
    <property type="project" value="UniProtKB-UniPathway"/>
</dbReference>
<keyword evidence="5" id="KW-0762">Sugar transport</keyword>
<evidence type="ECO:0000256" key="4">
    <source>
        <dbReference type="ARBA" id="ARBA00022448"/>
    </source>
</evidence>
<feature type="transmembrane region" description="Helical" evidence="10">
    <location>
        <begin position="273"/>
        <end position="299"/>
    </location>
</feature>
<dbReference type="CDD" id="cd17313">
    <property type="entry name" value="MFS_SLC45_SUC"/>
    <property type="match status" value="1"/>
</dbReference>
<dbReference type="Gene3D" id="1.20.1250.20">
    <property type="entry name" value="MFS general substrate transporter like domains"/>
    <property type="match status" value="1"/>
</dbReference>
<feature type="transmembrane region" description="Helical" evidence="10">
    <location>
        <begin position="531"/>
        <end position="552"/>
    </location>
</feature>
<dbReference type="UniPathway" id="UPA00238"/>
<keyword evidence="12" id="KW-1185">Reference proteome</keyword>
<evidence type="ECO:0000313" key="12">
    <source>
        <dbReference type="Proteomes" id="UP000325315"/>
    </source>
</evidence>
<evidence type="ECO:0000256" key="3">
    <source>
        <dbReference type="ARBA" id="ARBA00007134"/>
    </source>
</evidence>
<feature type="transmembrane region" description="Helical" evidence="10">
    <location>
        <begin position="129"/>
        <end position="149"/>
    </location>
</feature>
<dbReference type="GO" id="GO:0005773">
    <property type="term" value="C:vacuole"/>
    <property type="evidence" value="ECO:0007669"/>
    <property type="project" value="TreeGrafter"/>
</dbReference>
<feature type="transmembrane region" description="Helical" evidence="10">
    <location>
        <begin position="199"/>
        <end position="222"/>
    </location>
</feature>
<keyword evidence="8 10" id="KW-1133">Transmembrane helix</keyword>
<feature type="transmembrane region" description="Helical" evidence="10">
    <location>
        <begin position="234"/>
        <end position="252"/>
    </location>
</feature>
<evidence type="ECO:0000256" key="9">
    <source>
        <dbReference type="ARBA" id="ARBA00023136"/>
    </source>
</evidence>
<dbReference type="SUPFAM" id="SSF103473">
    <property type="entry name" value="MFS general substrate transporter"/>
    <property type="match status" value="1"/>
</dbReference>
<dbReference type="GO" id="GO:0005886">
    <property type="term" value="C:plasma membrane"/>
    <property type="evidence" value="ECO:0007669"/>
    <property type="project" value="InterPro"/>
</dbReference>
<feature type="transmembrane region" description="Helical" evidence="10">
    <location>
        <begin position="460"/>
        <end position="483"/>
    </location>
</feature>
<evidence type="ECO:0000256" key="8">
    <source>
        <dbReference type="ARBA" id="ARBA00022989"/>
    </source>
</evidence>
<comment type="similarity">
    <text evidence="3">Belongs to the glycoside-pentoside-hexuronide (GPH) cation symporter transporter (TC 2.A.2.4) family.</text>
</comment>
<evidence type="ECO:0000256" key="6">
    <source>
        <dbReference type="ARBA" id="ARBA00022692"/>
    </source>
</evidence>
<keyword evidence="7" id="KW-0769">Symport</keyword>
<dbReference type="PANTHER" id="PTHR19432">
    <property type="entry name" value="SUGAR TRANSPORTER"/>
    <property type="match status" value="1"/>
</dbReference>
<dbReference type="GO" id="GO:0008506">
    <property type="term" value="F:sucrose:proton symporter activity"/>
    <property type="evidence" value="ECO:0007669"/>
    <property type="project" value="TreeGrafter"/>
</dbReference>
<gene>
    <name evidence="11" type="ORF">EPI10_009922</name>
</gene>
<dbReference type="InterPro" id="IPR005989">
    <property type="entry name" value="Suc_symporter_pln"/>
</dbReference>
<evidence type="ECO:0000256" key="1">
    <source>
        <dbReference type="ARBA" id="ARBA00004141"/>
    </source>
</evidence>